<comment type="caution">
    <text evidence="4">The sequence shown here is derived from an EMBL/GenBank/DDBJ whole genome shotgun (WGS) entry which is preliminary data.</text>
</comment>
<reference evidence="4 5" key="1">
    <citation type="journal article" date="2011" name="Stand. Genomic Sci.">
        <title>High quality draft genome sequence of Segniliparus rugosus CDC 945(T)= (ATCC BAA-974(T)).</title>
        <authorList>
            <person name="Earl A.M."/>
            <person name="Desjardins C.A."/>
            <person name="Fitzgerald M.G."/>
            <person name="Arachchi H.M."/>
            <person name="Zeng Q."/>
            <person name="Mehta T."/>
            <person name="Griggs A."/>
            <person name="Birren B.W."/>
            <person name="Toney N.C."/>
            <person name="Carr J."/>
            <person name="Posey J."/>
            <person name="Butler W.R."/>
        </authorList>
    </citation>
    <scope>NUCLEOTIDE SEQUENCE [LARGE SCALE GENOMIC DNA]</scope>
    <source>
        <strain evidence="5">ATCC BAA-974 / DSM 45345 / CCUG 50838 / CIP 108380 / JCM 13579 / CDC 945</strain>
    </source>
</reference>
<dbReference type="Proteomes" id="UP000004816">
    <property type="component" value="Unassembled WGS sequence"/>
</dbReference>
<dbReference type="EMBL" id="ACZI02000002">
    <property type="protein sequence ID" value="EFV13025.1"/>
    <property type="molecule type" value="Genomic_DNA"/>
</dbReference>
<keyword evidence="3" id="KW-0460">Magnesium</keyword>
<comment type="cofactor">
    <cofactor evidence="1">
        <name>Mg(2+)</name>
        <dbReference type="ChEBI" id="CHEBI:18420"/>
    </cofactor>
</comment>
<dbReference type="GO" id="GO:0006107">
    <property type="term" value="P:oxaloacetate metabolic process"/>
    <property type="evidence" value="ECO:0007669"/>
    <property type="project" value="TreeGrafter"/>
</dbReference>
<dbReference type="GO" id="GO:0003824">
    <property type="term" value="F:catalytic activity"/>
    <property type="evidence" value="ECO:0007669"/>
    <property type="project" value="InterPro"/>
</dbReference>
<keyword evidence="5" id="KW-1185">Reference proteome</keyword>
<accession>E5XRK7</accession>
<evidence type="ECO:0000256" key="2">
    <source>
        <dbReference type="ARBA" id="ARBA00022723"/>
    </source>
</evidence>
<evidence type="ECO:0000256" key="3">
    <source>
        <dbReference type="ARBA" id="ARBA00022842"/>
    </source>
</evidence>
<evidence type="ECO:0000256" key="1">
    <source>
        <dbReference type="ARBA" id="ARBA00001946"/>
    </source>
</evidence>
<dbReference type="GO" id="GO:0000287">
    <property type="term" value="F:magnesium ion binding"/>
    <property type="evidence" value="ECO:0007669"/>
    <property type="project" value="TreeGrafter"/>
</dbReference>
<sequence>MAASADITVESVLADVDARLAKRYPGNKVEGQPAHTVYVSAAKAEADLPEQWGAEALNAVKRHADVLRGLDEADSLKLVKARLASQPIQDLRFDFEDGYGAHDDEAEDAHARRVGEIFKSWTEPGSPETFGVRIKGLTTAWHARSRRTLELVLDAAGGAPEGFVFTVPKLRLPVQALAARLLCEELEKAHGLAEGSLRFELQIESPQIVLGHDGAAALAEAMNLAADRVTALHYGTYDYSAACGIAPSQQSLKHPVADHAKAVMLAASAERGVWVCDGGSIVVPDGGPDEADWAVAEHFRLVTRSLDHGYYQGWDLHPAHLPTRWLAAYGFYREAFAEAAPRLRAYLTNTAFRGKLDEPATIQQLAAITLRGLSVGAFTEKEVAAKTKFATTDVLRALYRRERPTP</sequence>
<proteinExistence type="predicted"/>
<dbReference type="RefSeq" id="WP_007470210.1">
    <property type="nucleotide sequence ID" value="NZ_KI391953.1"/>
</dbReference>
<dbReference type="Pfam" id="PF22484">
    <property type="entry name" value="DUF6986"/>
    <property type="match status" value="1"/>
</dbReference>
<dbReference type="InterPro" id="IPR040442">
    <property type="entry name" value="Pyrv_kinase-like_dom_sf"/>
</dbReference>
<dbReference type="PANTHER" id="PTHR32308:SF10">
    <property type="entry name" value="CITRATE LYASE SUBUNIT BETA"/>
    <property type="match status" value="1"/>
</dbReference>
<organism evidence="4 5">
    <name type="scientific">Segniliparus rugosus (strain ATCC BAA-974 / DSM 45345 / CCUG 50838 / CIP 108380 / JCM 13579 / CDC 945)</name>
    <dbReference type="NCBI Taxonomy" id="679197"/>
    <lineage>
        <taxon>Bacteria</taxon>
        <taxon>Bacillati</taxon>
        <taxon>Actinomycetota</taxon>
        <taxon>Actinomycetes</taxon>
        <taxon>Mycobacteriales</taxon>
        <taxon>Segniliparaceae</taxon>
        <taxon>Segniliparus</taxon>
    </lineage>
</organism>
<name>E5XRK7_SEGRC</name>
<evidence type="ECO:0000313" key="4">
    <source>
        <dbReference type="EMBL" id="EFV13025.1"/>
    </source>
</evidence>
<dbReference type="eggNOG" id="COG2301">
    <property type="taxonomic scope" value="Bacteria"/>
</dbReference>
<gene>
    <name evidence="4" type="ORF">HMPREF9336_02129</name>
</gene>
<dbReference type="PANTHER" id="PTHR32308">
    <property type="entry name" value="LYASE BETA SUBUNIT, PUTATIVE (AFU_ORTHOLOGUE AFUA_4G13030)-RELATED"/>
    <property type="match status" value="1"/>
</dbReference>
<evidence type="ECO:0000313" key="5">
    <source>
        <dbReference type="Proteomes" id="UP000004816"/>
    </source>
</evidence>
<dbReference type="InterPro" id="IPR015813">
    <property type="entry name" value="Pyrv/PenolPyrv_kinase-like_dom"/>
</dbReference>
<keyword evidence="2" id="KW-0479">Metal-binding</keyword>
<dbReference type="AlphaFoldDB" id="E5XRK7"/>
<dbReference type="OrthoDB" id="9808769at2"/>
<protein>
    <submittedName>
        <fullName evidence="4">Uncharacterized protein</fullName>
    </submittedName>
</protein>
<dbReference type="SUPFAM" id="SSF51621">
    <property type="entry name" value="Phosphoenolpyruvate/pyruvate domain"/>
    <property type="match status" value="1"/>
</dbReference>
<dbReference type="HOGENOM" id="CLU_707531_0_0_11"/>
<dbReference type="InterPro" id="IPR054255">
    <property type="entry name" value="DUF6986"/>
</dbReference>
<dbReference type="STRING" id="679197.HMPREF9336_02129"/>
<dbReference type="Gene3D" id="3.20.20.60">
    <property type="entry name" value="Phosphoenolpyruvate-binding domains"/>
    <property type="match status" value="1"/>
</dbReference>